<feature type="transmembrane region" description="Helical" evidence="2">
    <location>
        <begin position="317"/>
        <end position="335"/>
    </location>
</feature>
<feature type="signal peptide" evidence="3">
    <location>
        <begin position="1"/>
        <end position="22"/>
    </location>
</feature>
<keyword evidence="2" id="KW-1133">Transmembrane helix</keyword>
<evidence type="ECO:0000256" key="3">
    <source>
        <dbReference type="SAM" id="SignalP"/>
    </source>
</evidence>
<evidence type="ECO:0008006" key="6">
    <source>
        <dbReference type="Google" id="ProtNLM"/>
    </source>
</evidence>
<accession>A0A316TFW7</accession>
<dbReference type="Proteomes" id="UP000245507">
    <property type="component" value="Unassembled WGS sequence"/>
</dbReference>
<keyword evidence="2" id="KW-0812">Transmembrane</keyword>
<keyword evidence="3" id="KW-0732">Signal</keyword>
<name>A0A316TFW7_9ACTN</name>
<keyword evidence="2" id="KW-0472">Membrane</keyword>
<dbReference type="EMBL" id="QGDD01000007">
    <property type="protein sequence ID" value="PWN02035.1"/>
    <property type="molecule type" value="Genomic_DNA"/>
</dbReference>
<comment type="caution">
    <text evidence="4">The sequence shown here is derived from an EMBL/GenBank/DDBJ whole genome shotgun (WGS) entry which is preliminary data.</text>
</comment>
<evidence type="ECO:0000313" key="4">
    <source>
        <dbReference type="EMBL" id="PWN02035.1"/>
    </source>
</evidence>
<feature type="region of interest" description="Disordered" evidence="1">
    <location>
        <begin position="265"/>
        <end position="314"/>
    </location>
</feature>
<sequence>MSRLEKLLAALAVLPFGLGLSASGPAPVEGEVVFAFADPDIVESSGLIAHDGLFATVNDSGDGGRVFTVDPADGATVAETTWDGAPADVESMALTPEGDVLVGDTGGNISPRDSVEVYRVPFGQDGAVDPTTYELTYPDGTHDSEALLIHPGTGQVLVVAKEFIGRLYAAPLDLDPDRPNRLKELDDEVLPITTDGAFFPDGNHLVLRGYVKAAVYTWPSLDQVGEEFYLPDQEQGEGIAVGDDGSVYLSSEGTNSEVLRIRLPAEVRDAMAGPEPEEKPDRDRPDRDDPADEGGPVSDETLDGDPGHDSSDVARPLWPWAVGGIVGVVVLVVLIRSLRPR</sequence>
<dbReference type="OrthoDB" id="9801244at2"/>
<feature type="compositionally biased region" description="Basic and acidic residues" evidence="1">
    <location>
        <begin position="276"/>
        <end position="288"/>
    </location>
</feature>
<dbReference type="InterPro" id="IPR011047">
    <property type="entry name" value="Quinoprotein_ADH-like_sf"/>
</dbReference>
<keyword evidence="5" id="KW-1185">Reference proteome</keyword>
<proteinExistence type="predicted"/>
<evidence type="ECO:0000313" key="5">
    <source>
        <dbReference type="Proteomes" id="UP000245507"/>
    </source>
</evidence>
<dbReference type="SUPFAM" id="SSF50998">
    <property type="entry name" value="Quinoprotein alcohol dehydrogenase-like"/>
    <property type="match status" value="1"/>
</dbReference>
<protein>
    <recommendedName>
        <fullName evidence="6">WD40 repeat domain-containing protein</fullName>
    </recommendedName>
</protein>
<reference evidence="4 5" key="1">
    <citation type="submission" date="2018-05" db="EMBL/GenBank/DDBJ databases">
        <title>Nocardioides silvaticus genome.</title>
        <authorList>
            <person name="Li C."/>
            <person name="Wang G."/>
        </authorList>
    </citation>
    <scope>NUCLEOTIDE SEQUENCE [LARGE SCALE GENOMIC DNA]</scope>
    <source>
        <strain evidence="4 5">CCTCC AB 2018079</strain>
    </source>
</reference>
<evidence type="ECO:0000256" key="2">
    <source>
        <dbReference type="SAM" id="Phobius"/>
    </source>
</evidence>
<feature type="chain" id="PRO_5039245064" description="WD40 repeat domain-containing protein" evidence="3">
    <location>
        <begin position="23"/>
        <end position="341"/>
    </location>
</feature>
<dbReference type="AlphaFoldDB" id="A0A316TFW7"/>
<gene>
    <name evidence="4" type="ORF">DJ010_16020</name>
</gene>
<evidence type="ECO:0000256" key="1">
    <source>
        <dbReference type="SAM" id="MobiDB-lite"/>
    </source>
</evidence>
<organism evidence="4 5">
    <name type="scientific">Nocardioides silvaticus</name>
    <dbReference type="NCBI Taxonomy" id="2201891"/>
    <lineage>
        <taxon>Bacteria</taxon>
        <taxon>Bacillati</taxon>
        <taxon>Actinomycetota</taxon>
        <taxon>Actinomycetes</taxon>
        <taxon>Propionibacteriales</taxon>
        <taxon>Nocardioidaceae</taxon>
        <taxon>Nocardioides</taxon>
    </lineage>
</organism>
<dbReference type="RefSeq" id="WP_109695541.1">
    <property type="nucleotide sequence ID" value="NZ_QGDD01000007.1"/>
</dbReference>